<dbReference type="RefSeq" id="WP_267222467.1">
    <property type="nucleotide sequence ID" value="NZ_JAPCWC010000015.1"/>
</dbReference>
<gene>
    <name evidence="5" type="ORF">ACFFF8_12770</name>
</gene>
<dbReference type="Pfam" id="PF10082">
    <property type="entry name" value="BBP2_2"/>
    <property type="match status" value="1"/>
</dbReference>
<dbReference type="Gene3D" id="2.40.170.20">
    <property type="entry name" value="TonB-dependent receptor, beta-barrel domain"/>
    <property type="match status" value="1"/>
</dbReference>
<feature type="chain" id="PRO_5046555561" evidence="4">
    <location>
        <begin position="18"/>
        <end position="414"/>
    </location>
</feature>
<protein>
    <submittedName>
        <fullName evidence="5">Outer membrane beta-barrel protein</fullName>
    </submittedName>
</protein>
<evidence type="ECO:0000256" key="2">
    <source>
        <dbReference type="ARBA" id="ARBA00023136"/>
    </source>
</evidence>
<keyword evidence="4" id="KW-0732">Signal</keyword>
<sequence>MLALAGGLAALPAVAGAQTLTPPIHEPDDVAGNRKIAGYASIGYELAGLDVFPELVFAARGDSNVFADDTRRRSDIALSLAPKITARRLTRSSRTTLEADARISRFGSLASQDSNEFAASASYTRFAGAGDSITASTSYRREVVQRGTAENDLPFGDPLIRRAIQAAMQGHKRFNRLAIDGAARFVRMRYEEARLGNGLAIDQSFRNGERYAAQLTASYELSGRTTLFAGGSYDHFDYRMSPALTNRDADAWSAAAGISYEVSRVLIVQLALGERQYDFVDPALGQFSGLSIAGQLRYFPTRLLSIRGSIEQTSTTSPYDLVGAVTLTTARIEGEYEMRRALSWVGKVQFTAEDYGPKDYSARILSISAGPRWRLNRWLSADATLGHDRRFTQGIAPFPHYSRTYALLTITLTR</sequence>
<dbReference type="EMBL" id="JBHLTM010000050">
    <property type="protein sequence ID" value="MFC0685472.1"/>
    <property type="molecule type" value="Genomic_DNA"/>
</dbReference>
<organism evidence="5 6">
    <name type="scientific">Novosphingobium clariflavum</name>
    <dbReference type="NCBI Taxonomy" id="2029884"/>
    <lineage>
        <taxon>Bacteria</taxon>
        <taxon>Pseudomonadati</taxon>
        <taxon>Pseudomonadota</taxon>
        <taxon>Alphaproteobacteria</taxon>
        <taxon>Sphingomonadales</taxon>
        <taxon>Sphingomonadaceae</taxon>
        <taxon>Novosphingobium</taxon>
    </lineage>
</organism>
<comment type="subcellular location">
    <subcellularLocation>
        <location evidence="1">Cell outer membrane</location>
    </subcellularLocation>
</comment>
<dbReference type="InterPro" id="IPR018759">
    <property type="entry name" value="BBP2_2"/>
</dbReference>
<name>A0ABV6S8B7_9SPHN</name>
<evidence type="ECO:0000256" key="3">
    <source>
        <dbReference type="ARBA" id="ARBA00023237"/>
    </source>
</evidence>
<evidence type="ECO:0000313" key="6">
    <source>
        <dbReference type="Proteomes" id="UP001589858"/>
    </source>
</evidence>
<reference evidence="5 6" key="1">
    <citation type="submission" date="2024-09" db="EMBL/GenBank/DDBJ databases">
        <authorList>
            <person name="Sun Q."/>
            <person name="Mori K."/>
        </authorList>
    </citation>
    <scope>NUCLEOTIDE SEQUENCE [LARGE SCALE GENOMIC DNA]</scope>
    <source>
        <strain evidence="5 6">CICC 11035S</strain>
    </source>
</reference>
<keyword evidence="2" id="KW-0472">Membrane</keyword>
<comment type="caution">
    <text evidence="5">The sequence shown here is derived from an EMBL/GenBank/DDBJ whole genome shotgun (WGS) entry which is preliminary data.</text>
</comment>
<keyword evidence="3" id="KW-0998">Cell outer membrane</keyword>
<evidence type="ECO:0000256" key="4">
    <source>
        <dbReference type="SAM" id="SignalP"/>
    </source>
</evidence>
<evidence type="ECO:0000256" key="1">
    <source>
        <dbReference type="ARBA" id="ARBA00004442"/>
    </source>
</evidence>
<proteinExistence type="predicted"/>
<keyword evidence="6" id="KW-1185">Reference proteome</keyword>
<accession>A0ABV6S8B7</accession>
<dbReference type="SUPFAM" id="SSF56935">
    <property type="entry name" value="Porins"/>
    <property type="match status" value="1"/>
</dbReference>
<evidence type="ECO:0000313" key="5">
    <source>
        <dbReference type="EMBL" id="MFC0685472.1"/>
    </source>
</evidence>
<feature type="signal peptide" evidence="4">
    <location>
        <begin position="1"/>
        <end position="17"/>
    </location>
</feature>
<dbReference type="InterPro" id="IPR036942">
    <property type="entry name" value="Beta-barrel_TonB_sf"/>
</dbReference>
<dbReference type="Proteomes" id="UP001589858">
    <property type="component" value="Unassembled WGS sequence"/>
</dbReference>